<evidence type="ECO:0000313" key="1">
    <source>
        <dbReference type="EMBL" id="MST81153.1"/>
    </source>
</evidence>
<dbReference type="AlphaFoldDB" id="A0A7X2P6J4"/>
<gene>
    <name evidence="1" type="ORF">FYJ60_02230</name>
</gene>
<dbReference type="Proteomes" id="UP000466864">
    <property type="component" value="Unassembled WGS sequence"/>
</dbReference>
<name>A0A7X2P6J4_9FIRM</name>
<proteinExistence type="predicted"/>
<sequence length="77" mass="9143">MVNARENMKIGSWYRIRRTSAYVSGEPETDVRTQIVVMQMIKRYRHFAAFISRKGYVETFTWPDLDKYAVEDGKYGK</sequence>
<reference evidence="1 2" key="1">
    <citation type="submission" date="2019-08" db="EMBL/GenBank/DDBJ databases">
        <title>In-depth cultivation of the pig gut microbiome towards novel bacterial diversity and tailored functional studies.</title>
        <authorList>
            <person name="Wylensek D."/>
            <person name="Hitch T.C.A."/>
            <person name="Clavel T."/>
        </authorList>
    </citation>
    <scope>NUCLEOTIDE SEQUENCE [LARGE SCALE GENOMIC DNA]</scope>
    <source>
        <strain evidence="1 2">Oil+RF-744-WCA-WT-13</strain>
    </source>
</reference>
<dbReference type="EMBL" id="VUMV01000001">
    <property type="protein sequence ID" value="MST81153.1"/>
    <property type="molecule type" value="Genomic_DNA"/>
</dbReference>
<evidence type="ECO:0000313" key="2">
    <source>
        <dbReference type="Proteomes" id="UP000466864"/>
    </source>
</evidence>
<accession>A0A7X2P6J4</accession>
<comment type="caution">
    <text evidence="1">The sequence shown here is derived from an EMBL/GenBank/DDBJ whole genome shotgun (WGS) entry which is preliminary data.</text>
</comment>
<organism evidence="1 2">
    <name type="scientific">Bilifractor porci</name>
    <dbReference type="NCBI Taxonomy" id="2606636"/>
    <lineage>
        <taxon>Bacteria</taxon>
        <taxon>Bacillati</taxon>
        <taxon>Bacillota</taxon>
        <taxon>Clostridia</taxon>
        <taxon>Lachnospirales</taxon>
        <taxon>Lachnospiraceae</taxon>
        <taxon>Bilifractor</taxon>
    </lineage>
</organism>
<protein>
    <submittedName>
        <fullName evidence="1">Uncharacterized protein</fullName>
    </submittedName>
</protein>
<keyword evidence="2" id="KW-1185">Reference proteome</keyword>
<dbReference type="RefSeq" id="WP_154456948.1">
    <property type="nucleotide sequence ID" value="NZ_VUMV01000001.1"/>
</dbReference>